<dbReference type="InterPro" id="IPR008969">
    <property type="entry name" value="CarboxyPept-like_regulatory"/>
</dbReference>
<keyword evidence="1" id="KW-0472">Membrane</keyword>
<comment type="similarity">
    <text evidence="1">Belongs to the TonB-dependent receptor family.</text>
</comment>
<organism evidence="3 4">
    <name type="scientific">Postechiella marina</name>
    <dbReference type="NCBI Taxonomy" id="943941"/>
    <lineage>
        <taxon>Bacteria</taxon>
        <taxon>Pseudomonadati</taxon>
        <taxon>Bacteroidota</taxon>
        <taxon>Flavobacteriia</taxon>
        <taxon>Flavobacteriales</taxon>
        <taxon>Flavobacteriaceae</taxon>
        <taxon>Postechiella</taxon>
    </lineage>
</organism>
<dbReference type="SUPFAM" id="SSF56935">
    <property type="entry name" value="Porins"/>
    <property type="match status" value="1"/>
</dbReference>
<evidence type="ECO:0000313" key="3">
    <source>
        <dbReference type="EMBL" id="GAA4235449.1"/>
    </source>
</evidence>
<evidence type="ECO:0000256" key="2">
    <source>
        <dbReference type="SAM" id="SignalP"/>
    </source>
</evidence>
<dbReference type="SUPFAM" id="SSF49464">
    <property type="entry name" value="Carboxypeptidase regulatory domain-like"/>
    <property type="match status" value="1"/>
</dbReference>
<feature type="signal peptide" evidence="2">
    <location>
        <begin position="1"/>
        <end position="21"/>
    </location>
</feature>
<dbReference type="InterPro" id="IPR039426">
    <property type="entry name" value="TonB-dep_rcpt-like"/>
</dbReference>
<feature type="chain" id="PRO_5046257907" description="TonB-dependent receptor plug domain-containing protein" evidence="2">
    <location>
        <begin position="22"/>
        <end position="237"/>
    </location>
</feature>
<keyword evidence="1" id="KW-0812">Transmembrane</keyword>
<dbReference type="InterPro" id="IPR037066">
    <property type="entry name" value="Plug_dom_sf"/>
</dbReference>
<gene>
    <name evidence="3" type="ORF">GCM10022291_17360</name>
</gene>
<keyword evidence="1" id="KW-0998">Cell outer membrane</keyword>
<proteinExistence type="inferred from homology"/>
<name>A0ABP8C934_9FLAO</name>
<dbReference type="PROSITE" id="PS52016">
    <property type="entry name" value="TONB_DEPENDENT_REC_3"/>
    <property type="match status" value="1"/>
</dbReference>
<comment type="caution">
    <text evidence="3">The sequence shown here is derived from an EMBL/GenBank/DDBJ whole genome shotgun (WGS) entry which is preliminary data.</text>
</comment>
<keyword evidence="4" id="KW-1185">Reference proteome</keyword>
<keyword evidence="1" id="KW-1134">Transmembrane beta strand</keyword>
<keyword evidence="2" id="KW-0732">Signal</keyword>
<sequence length="237" mass="25805">MKLSFLAVVLFIVFGVNFSSAQTHTVTGKIVAFKKYGVKSVKVSSKKSKTSVFSDALGNFSIACKKNDQLVFSAGGFHTQRLKLKGENKLHVNLVVIQVEAAYKDIVKSGHMTQNDLEYSLEHLLDENNNFDQLANIYDVIQYVYPQAKVVDQNIDPSVTPGDFGATGKQIILDSRGVNSINASQYALLIVDGVVTHDISGVNPIDVKSVKVLMGNKAGHWGVRGGNGAIEITLKYN</sequence>
<accession>A0ABP8C934</accession>
<dbReference type="RefSeq" id="WP_344787779.1">
    <property type="nucleotide sequence ID" value="NZ_BAABCA010000003.1"/>
</dbReference>
<dbReference type="Gene3D" id="2.170.130.10">
    <property type="entry name" value="TonB-dependent receptor, plug domain"/>
    <property type="match status" value="1"/>
</dbReference>
<keyword evidence="1" id="KW-0813">Transport</keyword>
<evidence type="ECO:0000256" key="1">
    <source>
        <dbReference type="PROSITE-ProRule" id="PRU01360"/>
    </source>
</evidence>
<dbReference type="Proteomes" id="UP001501496">
    <property type="component" value="Unassembled WGS sequence"/>
</dbReference>
<comment type="subcellular location">
    <subcellularLocation>
        <location evidence="1">Cell outer membrane</location>
        <topology evidence="1">Multi-pass membrane protein</topology>
    </subcellularLocation>
</comment>
<evidence type="ECO:0008006" key="5">
    <source>
        <dbReference type="Google" id="ProtNLM"/>
    </source>
</evidence>
<evidence type="ECO:0000313" key="4">
    <source>
        <dbReference type="Proteomes" id="UP001501496"/>
    </source>
</evidence>
<protein>
    <recommendedName>
        <fullName evidence="5">TonB-dependent receptor plug domain-containing protein</fullName>
    </recommendedName>
</protein>
<reference evidence="4" key="1">
    <citation type="journal article" date="2019" name="Int. J. Syst. Evol. Microbiol.">
        <title>The Global Catalogue of Microorganisms (GCM) 10K type strain sequencing project: providing services to taxonomists for standard genome sequencing and annotation.</title>
        <authorList>
            <consortium name="The Broad Institute Genomics Platform"/>
            <consortium name="The Broad Institute Genome Sequencing Center for Infectious Disease"/>
            <person name="Wu L."/>
            <person name="Ma J."/>
        </authorList>
    </citation>
    <scope>NUCLEOTIDE SEQUENCE [LARGE SCALE GENOMIC DNA]</scope>
    <source>
        <strain evidence="4">JCM 17630</strain>
    </source>
</reference>
<dbReference type="EMBL" id="BAABCA010000003">
    <property type="protein sequence ID" value="GAA4235449.1"/>
    <property type="molecule type" value="Genomic_DNA"/>
</dbReference>